<feature type="domain" description="Response regulatory" evidence="9">
    <location>
        <begin position="11"/>
        <end position="126"/>
    </location>
</feature>
<feature type="region of interest" description="Disordered" evidence="8">
    <location>
        <begin position="248"/>
        <end position="268"/>
    </location>
</feature>
<dbReference type="Gene3D" id="3.40.50.2300">
    <property type="match status" value="1"/>
</dbReference>
<keyword evidence="5" id="KW-0804">Transcription</keyword>
<comment type="caution">
    <text evidence="6">Lacks conserved residue(s) required for the propagation of feature annotation.</text>
</comment>
<evidence type="ECO:0000256" key="3">
    <source>
        <dbReference type="ARBA" id="ARBA00023015"/>
    </source>
</evidence>
<evidence type="ECO:0000256" key="6">
    <source>
        <dbReference type="PROSITE-ProRule" id="PRU00169"/>
    </source>
</evidence>
<dbReference type="PROSITE" id="PS51755">
    <property type="entry name" value="OMPR_PHOB"/>
    <property type="match status" value="1"/>
</dbReference>
<dbReference type="GO" id="GO:0000976">
    <property type="term" value="F:transcription cis-regulatory region binding"/>
    <property type="evidence" value="ECO:0007669"/>
    <property type="project" value="TreeGrafter"/>
</dbReference>
<keyword evidence="1" id="KW-0597">Phosphoprotein</keyword>
<accession>A0A848EIZ0</accession>
<dbReference type="InterPro" id="IPR036388">
    <property type="entry name" value="WH-like_DNA-bd_sf"/>
</dbReference>
<dbReference type="GO" id="GO:0000156">
    <property type="term" value="F:phosphorelay response regulator activity"/>
    <property type="evidence" value="ECO:0007669"/>
    <property type="project" value="TreeGrafter"/>
</dbReference>
<comment type="caution">
    <text evidence="11">The sequence shown here is derived from an EMBL/GenBank/DDBJ whole genome shotgun (WGS) entry which is preliminary data.</text>
</comment>
<dbReference type="SMART" id="SM00862">
    <property type="entry name" value="Trans_reg_C"/>
    <property type="match status" value="1"/>
</dbReference>
<proteinExistence type="predicted"/>
<evidence type="ECO:0000313" key="11">
    <source>
        <dbReference type="EMBL" id="NMJ43415.1"/>
    </source>
</evidence>
<name>A0A848EIZ0_9PROT</name>
<protein>
    <submittedName>
        <fullName evidence="11">Response regulator transcription factor</fullName>
    </submittedName>
</protein>
<dbReference type="InterPro" id="IPR001789">
    <property type="entry name" value="Sig_transdc_resp-reg_receiver"/>
</dbReference>
<dbReference type="PROSITE" id="PS50110">
    <property type="entry name" value="RESPONSE_REGULATORY"/>
    <property type="match status" value="1"/>
</dbReference>
<dbReference type="InterPro" id="IPR011006">
    <property type="entry name" value="CheY-like_superfamily"/>
</dbReference>
<dbReference type="PANTHER" id="PTHR48111:SF1">
    <property type="entry name" value="TWO-COMPONENT RESPONSE REGULATOR ORR33"/>
    <property type="match status" value="1"/>
</dbReference>
<evidence type="ECO:0000256" key="4">
    <source>
        <dbReference type="ARBA" id="ARBA00023125"/>
    </source>
</evidence>
<evidence type="ECO:0000256" key="1">
    <source>
        <dbReference type="ARBA" id="ARBA00022553"/>
    </source>
</evidence>
<dbReference type="CDD" id="cd00383">
    <property type="entry name" value="trans_reg_C"/>
    <property type="match status" value="1"/>
</dbReference>
<evidence type="ECO:0000256" key="7">
    <source>
        <dbReference type="PROSITE-ProRule" id="PRU01091"/>
    </source>
</evidence>
<feature type="DNA-binding region" description="OmpR/PhoB-type" evidence="7">
    <location>
        <begin position="130"/>
        <end position="225"/>
    </location>
</feature>
<feature type="domain" description="OmpR/PhoB-type" evidence="10">
    <location>
        <begin position="130"/>
        <end position="225"/>
    </location>
</feature>
<reference evidence="11 12" key="1">
    <citation type="submission" date="2020-03" db="EMBL/GenBank/DDBJ databases">
        <authorList>
            <person name="Sun Q."/>
        </authorList>
    </citation>
    <scope>NUCLEOTIDE SEQUENCE [LARGE SCALE GENOMIC DNA]</scope>
    <source>
        <strain evidence="11 12">JC162</strain>
    </source>
</reference>
<keyword evidence="4 7" id="KW-0238">DNA-binding</keyword>
<dbReference type="SUPFAM" id="SSF46894">
    <property type="entry name" value="C-terminal effector domain of the bipartite response regulators"/>
    <property type="match status" value="1"/>
</dbReference>
<dbReference type="GO" id="GO:0005829">
    <property type="term" value="C:cytosol"/>
    <property type="evidence" value="ECO:0007669"/>
    <property type="project" value="TreeGrafter"/>
</dbReference>
<evidence type="ECO:0000256" key="2">
    <source>
        <dbReference type="ARBA" id="ARBA00023012"/>
    </source>
</evidence>
<dbReference type="RefSeq" id="WP_170055624.1">
    <property type="nucleotide sequence ID" value="NZ_JABBKX010000008.1"/>
</dbReference>
<evidence type="ECO:0000313" key="12">
    <source>
        <dbReference type="Proteomes" id="UP000548582"/>
    </source>
</evidence>
<dbReference type="Pfam" id="PF00486">
    <property type="entry name" value="Trans_reg_C"/>
    <property type="match status" value="1"/>
</dbReference>
<dbReference type="SUPFAM" id="SSF52172">
    <property type="entry name" value="CheY-like"/>
    <property type="match status" value="1"/>
</dbReference>
<evidence type="ECO:0000259" key="10">
    <source>
        <dbReference type="PROSITE" id="PS51755"/>
    </source>
</evidence>
<keyword evidence="2" id="KW-0902">Two-component regulatory system</keyword>
<dbReference type="PANTHER" id="PTHR48111">
    <property type="entry name" value="REGULATOR OF RPOS"/>
    <property type="match status" value="1"/>
</dbReference>
<keyword evidence="12" id="KW-1185">Reference proteome</keyword>
<sequence>MDDTTGKPRCDVLILAADADPPHALVEGLTDSGLSTQRTTSPEFVIWSAANGPPAVLLLLPHRLTTPGGISLIKRLRALHALPCVIRAAPDDTAQDRVDALEAGADEVLNATMPVSEIVARIQALLRRTRGTLSTLNWRLLASGRMLEMPNAEPQRLTSAEYALVTTLASASGEPVDRYAISERVFRRPWRPDDRAVDSLVKRVRRKLPPNAIQSVRNVGYALTIAIDFTPAHVEICAPHKLLTPPPPGTTYSSIAQVHGTKAPNGKD</sequence>
<dbReference type="Gene3D" id="1.10.10.10">
    <property type="entry name" value="Winged helix-like DNA-binding domain superfamily/Winged helix DNA-binding domain"/>
    <property type="match status" value="1"/>
</dbReference>
<dbReference type="GO" id="GO:0032993">
    <property type="term" value="C:protein-DNA complex"/>
    <property type="evidence" value="ECO:0007669"/>
    <property type="project" value="TreeGrafter"/>
</dbReference>
<dbReference type="InterPro" id="IPR016032">
    <property type="entry name" value="Sig_transdc_resp-reg_C-effctor"/>
</dbReference>
<dbReference type="AlphaFoldDB" id="A0A848EIZ0"/>
<dbReference type="InterPro" id="IPR001867">
    <property type="entry name" value="OmpR/PhoB-type_DNA-bd"/>
</dbReference>
<dbReference type="InterPro" id="IPR039420">
    <property type="entry name" value="WalR-like"/>
</dbReference>
<keyword evidence="3" id="KW-0805">Transcription regulation</keyword>
<dbReference type="EMBL" id="JABBKX010000008">
    <property type="protein sequence ID" value="NMJ43415.1"/>
    <property type="molecule type" value="Genomic_DNA"/>
</dbReference>
<dbReference type="GO" id="GO:0006355">
    <property type="term" value="P:regulation of DNA-templated transcription"/>
    <property type="evidence" value="ECO:0007669"/>
    <property type="project" value="InterPro"/>
</dbReference>
<evidence type="ECO:0000256" key="5">
    <source>
        <dbReference type="ARBA" id="ARBA00023163"/>
    </source>
</evidence>
<gene>
    <name evidence="11" type="ORF">GWK16_19355</name>
</gene>
<evidence type="ECO:0000259" key="9">
    <source>
        <dbReference type="PROSITE" id="PS50110"/>
    </source>
</evidence>
<dbReference type="Proteomes" id="UP000548582">
    <property type="component" value="Unassembled WGS sequence"/>
</dbReference>
<organism evidence="11 12">
    <name type="scientific">Neoroseomonas marina</name>
    <dbReference type="NCBI Taxonomy" id="1232220"/>
    <lineage>
        <taxon>Bacteria</taxon>
        <taxon>Pseudomonadati</taxon>
        <taxon>Pseudomonadota</taxon>
        <taxon>Alphaproteobacteria</taxon>
        <taxon>Acetobacterales</taxon>
        <taxon>Acetobacteraceae</taxon>
        <taxon>Neoroseomonas</taxon>
    </lineage>
</organism>
<evidence type="ECO:0000256" key="8">
    <source>
        <dbReference type="SAM" id="MobiDB-lite"/>
    </source>
</evidence>